<evidence type="ECO:0000256" key="6">
    <source>
        <dbReference type="ARBA" id="ARBA00023002"/>
    </source>
</evidence>
<dbReference type="InterPro" id="IPR006094">
    <property type="entry name" value="Oxid_FAD_bind_N"/>
</dbReference>
<dbReference type="InterPro" id="IPR016169">
    <property type="entry name" value="FAD-bd_PCMH_sub2"/>
</dbReference>
<dbReference type="InterPro" id="IPR004113">
    <property type="entry name" value="FAD-bd_oxidored_4_C"/>
</dbReference>
<evidence type="ECO:0000256" key="4">
    <source>
        <dbReference type="ARBA" id="ARBA00022827"/>
    </source>
</evidence>
<dbReference type="InterPro" id="IPR016171">
    <property type="entry name" value="Vanillyl_alc_oxidase_C-sub2"/>
</dbReference>
<keyword evidence="3" id="KW-0285">Flavoprotein</keyword>
<name>A0A4R2P8T1_9BACL</name>
<comment type="similarity">
    <text evidence="2">Belongs to the FAD-binding oxidoreductase/transferase type 4 family.</text>
</comment>
<dbReference type="FunFam" id="3.30.465.10:FF:000016">
    <property type="entry name" value="probable D-lactate dehydrogenase, mitochondrial"/>
    <property type="match status" value="1"/>
</dbReference>
<dbReference type="Pfam" id="PF01565">
    <property type="entry name" value="FAD_binding_4"/>
    <property type="match status" value="1"/>
</dbReference>
<dbReference type="Gene3D" id="3.30.70.2740">
    <property type="match status" value="1"/>
</dbReference>
<dbReference type="GO" id="GO:0071949">
    <property type="term" value="F:FAD binding"/>
    <property type="evidence" value="ECO:0007669"/>
    <property type="project" value="InterPro"/>
</dbReference>
<dbReference type="EMBL" id="SLXK01000003">
    <property type="protein sequence ID" value="TCP31277.1"/>
    <property type="molecule type" value="Genomic_DNA"/>
</dbReference>
<dbReference type="FunFam" id="1.10.45.10:FF:000001">
    <property type="entry name" value="D-lactate dehydrogenase mitochondrial"/>
    <property type="match status" value="1"/>
</dbReference>
<dbReference type="EC" id="1.1.2.4" evidence="7"/>
<dbReference type="OrthoDB" id="9767256at2"/>
<dbReference type="PROSITE" id="PS51387">
    <property type="entry name" value="FAD_PCMH"/>
    <property type="match status" value="1"/>
</dbReference>
<dbReference type="InterPro" id="IPR016164">
    <property type="entry name" value="FAD-linked_Oxase-like_C"/>
</dbReference>
<organism evidence="9 10">
    <name type="scientific">Scopulibacillus darangshiensis</name>
    <dbReference type="NCBI Taxonomy" id="442528"/>
    <lineage>
        <taxon>Bacteria</taxon>
        <taxon>Bacillati</taxon>
        <taxon>Bacillota</taxon>
        <taxon>Bacilli</taxon>
        <taxon>Bacillales</taxon>
        <taxon>Sporolactobacillaceae</taxon>
        <taxon>Scopulibacillus</taxon>
    </lineage>
</organism>
<evidence type="ECO:0000256" key="7">
    <source>
        <dbReference type="ARBA" id="ARBA00038897"/>
    </source>
</evidence>
<evidence type="ECO:0000256" key="1">
    <source>
        <dbReference type="ARBA" id="ARBA00001974"/>
    </source>
</evidence>
<evidence type="ECO:0000256" key="3">
    <source>
        <dbReference type="ARBA" id="ARBA00022630"/>
    </source>
</evidence>
<dbReference type="Gene3D" id="3.30.465.10">
    <property type="match status" value="1"/>
</dbReference>
<dbReference type="InterPro" id="IPR016166">
    <property type="entry name" value="FAD-bd_PCMH"/>
</dbReference>
<comment type="cofactor">
    <cofactor evidence="1">
        <name>FAD</name>
        <dbReference type="ChEBI" id="CHEBI:57692"/>
    </cofactor>
</comment>
<proteinExistence type="inferred from homology"/>
<reference evidence="9 10" key="1">
    <citation type="submission" date="2019-03" db="EMBL/GenBank/DDBJ databases">
        <title>Genomic Encyclopedia of Type Strains, Phase IV (KMG-IV): sequencing the most valuable type-strain genomes for metagenomic binning, comparative biology and taxonomic classification.</title>
        <authorList>
            <person name="Goeker M."/>
        </authorList>
    </citation>
    <scope>NUCLEOTIDE SEQUENCE [LARGE SCALE GENOMIC DNA]</scope>
    <source>
        <strain evidence="9 10">DSM 19377</strain>
    </source>
</reference>
<protein>
    <recommendedName>
        <fullName evidence="7">D-lactate dehydrogenase (cytochrome)</fullName>
        <ecNumber evidence="7">1.1.2.4</ecNumber>
    </recommendedName>
</protein>
<dbReference type="AlphaFoldDB" id="A0A4R2P8T1"/>
<keyword evidence="6" id="KW-0560">Oxidoreductase</keyword>
<dbReference type="SUPFAM" id="SSF56176">
    <property type="entry name" value="FAD-binding/transporter-associated domain-like"/>
    <property type="match status" value="1"/>
</dbReference>
<keyword evidence="4" id="KW-0274">FAD</keyword>
<gene>
    <name evidence="9" type="ORF">EV207_103161</name>
</gene>
<dbReference type="Proteomes" id="UP000295416">
    <property type="component" value="Unassembled WGS sequence"/>
</dbReference>
<dbReference type="FunFam" id="3.30.70.2740:FF:000001">
    <property type="entry name" value="D-lactate dehydrogenase mitochondrial"/>
    <property type="match status" value="1"/>
</dbReference>
<keyword evidence="10" id="KW-1185">Reference proteome</keyword>
<dbReference type="RefSeq" id="WP_132743882.1">
    <property type="nucleotide sequence ID" value="NZ_SLXK01000003.1"/>
</dbReference>
<evidence type="ECO:0000313" key="10">
    <source>
        <dbReference type="Proteomes" id="UP000295416"/>
    </source>
</evidence>
<dbReference type="PANTHER" id="PTHR11748:SF111">
    <property type="entry name" value="D-LACTATE DEHYDROGENASE, MITOCHONDRIAL-RELATED"/>
    <property type="match status" value="1"/>
</dbReference>
<dbReference type="GO" id="GO:1903457">
    <property type="term" value="P:lactate catabolic process"/>
    <property type="evidence" value="ECO:0007669"/>
    <property type="project" value="TreeGrafter"/>
</dbReference>
<accession>A0A4R2P8T1</accession>
<evidence type="ECO:0000313" key="9">
    <source>
        <dbReference type="EMBL" id="TCP31277.1"/>
    </source>
</evidence>
<dbReference type="PANTHER" id="PTHR11748">
    <property type="entry name" value="D-LACTATE DEHYDROGENASE"/>
    <property type="match status" value="1"/>
</dbReference>
<evidence type="ECO:0000256" key="5">
    <source>
        <dbReference type="ARBA" id="ARBA00022946"/>
    </source>
</evidence>
<dbReference type="InterPro" id="IPR036318">
    <property type="entry name" value="FAD-bd_PCMH-like_sf"/>
</dbReference>
<dbReference type="SUPFAM" id="SSF55103">
    <property type="entry name" value="FAD-linked oxidases, C-terminal domain"/>
    <property type="match status" value="1"/>
</dbReference>
<dbReference type="GO" id="GO:0004458">
    <property type="term" value="F:D-lactate dehydrogenase (cytochrome) activity"/>
    <property type="evidence" value="ECO:0007669"/>
    <property type="project" value="UniProtKB-EC"/>
</dbReference>
<comment type="caution">
    <text evidence="9">The sequence shown here is derived from an EMBL/GenBank/DDBJ whole genome shotgun (WGS) entry which is preliminary data.</text>
</comment>
<dbReference type="Gene3D" id="1.10.45.10">
    <property type="entry name" value="Vanillyl-alcohol Oxidase, Chain A, domain 4"/>
    <property type="match status" value="1"/>
</dbReference>
<evidence type="ECO:0000256" key="2">
    <source>
        <dbReference type="ARBA" id="ARBA00008000"/>
    </source>
</evidence>
<dbReference type="Pfam" id="PF02913">
    <property type="entry name" value="FAD-oxidase_C"/>
    <property type="match status" value="1"/>
</dbReference>
<keyword evidence="5" id="KW-0809">Transit peptide</keyword>
<sequence>MQLLTDLRSIIKDDTRVTANETVINNHGQDLTYHQPSNPDLVVFPKTMEEVQQVVVYAHKNNIPVVPYGAGSSLEGHAIPIKGGISLDFTEMNKIVEVRPDDFIVKVEPGVTRRQLNKHLKRYGLFFPVDPGADASMGGMAATNASGTNTVKYGAMRQNVLGLEVVLADGKIIRTGGMSFKTSAGYDLKDLFVGSEGTLGVFTEITLKLTGIPEVIQAGKAVFKTVEEASQAAENILKAGIRVARMELVDEKTIEAVNKFSDTDYIESPSLFLEFDGSKAAVEEDIRFTKEIIDEAGCVTFQFETDEKARNLLWHARHEAALSVVNLVPGKRLTSSDVCVPISELSQAISDTRRLVDTYHFQAAAVFGHVGDGNFHVLIGIDPNDAEEVAAYKDLNRKIVAYALERGGTCTGEHGIGMGKREFLRMEHGAAVDVMGSIKRALDPENILNPGKIF</sequence>
<dbReference type="GO" id="GO:0008720">
    <property type="term" value="F:D-lactate dehydrogenase (NAD+) activity"/>
    <property type="evidence" value="ECO:0007669"/>
    <property type="project" value="TreeGrafter"/>
</dbReference>
<evidence type="ECO:0000259" key="8">
    <source>
        <dbReference type="PROSITE" id="PS51387"/>
    </source>
</evidence>
<feature type="domain" description="FAD-binding PCMH-type" evidence="8">
    <location>
        <begin position="35"/>
        <end position="212"/>
    </location>
</feature>